<dbReference type="InterPro" id="IPR011006">
    <property type="entry name" value="CheY-like_superfamily"/>
</dbReference>
<gene>
    <name evidence="4" type="ORF">FOF46_25715</name>
</gene>
<dbReference type="SMART" id="SM00850">
    <property type="entry name" value="LytTR"/>
    <property type="match status" value="1"/>
</dbReference>
<dbReference type="PANTHER" id="PTHR37299">
    <property type="entry name" value="TRANSCRIPTIONAL REGULATOR-RELATED"/>
    <property type="match status" value="1"/>
</dbReference>
<evidence type="ECO:0000259" key="3">
    <source>
        <dbReference type="PROSITE" id="PS50930"/>
    </source>
</evidence>
<evidence type="ECO:0000259" key="2">
    <source>
        <dbReference type="PROSITE" id="PS50110"/>
    </source>
</evidence>
<dbReference type="PROSITE" id="PS50930">
    <property type="entry name" value="HTH_LYTTR"/>
    <property type="match status" value="1"/>
</dbReference>
<accession>A0A554VCU9</accession>
<keyword evidence="5" id="KW-1185">Reference proteome</keyword>
<sequence length="234" mass="26893">MIRYIIIDDEFVAHDIIKGYCDLLPNMSLMKNCYDALEAFEYLNKNEVDLIFLDLNMPKLKGFDFLRTLPSPPNVIVTTAYSEFALEGYELNIADYLLKPFGFERFLKAINKAVSSTNKAQQSMSIANVESPVAKTIFLRSNKKYTQVGIDTILYIEAAGNYTKVITIHETITIREKISEMLELLPKEEFLQVHKSFAVAKSHIKNIEGNKIHIRDYIIPIGKMYKIKINELLK</sequence>
<proteinExistence type="predicted"/>
<dbReference type="OrthoDB" id="2168082at2"/>
<dbReference type="GO" id="GO:0003677">
    <property type="term" value="F:DNA binding"/>
    <property type="evidence" value="ECO:0007669"/>
    <property type="project" value="InterPro"/>
</dbReference>
<comment type="caution">
    <text evidence="4">The sequence shown here is derived from an EMBL/GenBank/DDBJ whole genome shotgun (WGS) entry which is preliminary data.</text>
</comment>
<dbReference type="Pfam" id="PF00072">
    <property type="entry name" value="Response_reg"/>
    <property type="match status" value="1"/>
</dbReference>
<protein>
    <submittedName>
        <fullName evidence="4">Response regulator transcription factor</fullName>
    </submittedName>
</protein>
<reference evidence="4 5" key="1">
    <citation type="submission" date="2019-07" db="EMBL/GenBank/DDBJ databases">
        <title>The draft genome sequence of Aquimarina algiphila M91.</title>
        <authorList>
            <person name="Meng X."/>
        </authorList>
    </citation>
    <scope>NUCLEOTIDE SEQUENCE [LARGE SCALE GENOMIC DNA]</scope>
    <source>
        <strain evidence="4 5">M91</strain>
    </source>
</reference>
<dbReference type="GO" id="GO:0000156">
    <property type="term" value="F:phosphorelay response regulator activity"/>
    <property type="evidence" value="ECO:0007669"/>
    <property type="project" value="InterPro"/>
</dbReference>
<dbReference type="Proteomes" id="UP000318833">
    <property type="component" value="Unassembled WGS sequence"/>
</dbReference>
<dbReference type="InterPro" id="IPR007492">
    <property type="entry name" value="LytTR_DNA-bd_dom"/>
</dbReference>
<evidence type="ECO:0000313" key="5">
    <source>
        <dbReference type="Proteomes" id="UP000318833"/>
    </source>
</evidence>
<feature type="modified residue" description="4-aspartylphosphate" evidence="1">
    <location>
        <position position="54"/>
    </location>
</feature>
<dbReference type="EMBL" id="VLNR01000077">
    <property type="protein sequence ID" value="TSE04634.1"/>
    <property type="molecule type" value="Genomic_DNA"/>
</dbReference>
<feature type="domain" description="Response regulatory" evidence="2">
    <location>
        <begin position="3"/>
        <end position="114"/>
    </location>
</feature>
<dbReference type="Pfam" id="PF04397">
    <property type="entry name" value="LytTR"/>
    <property type="match status" value="1"/>
</dbReference>
<dbReference type="PANTHER" id="PTHR37299:SF1">
    <property type="entry name" value="STAGE 0 SPORULATION PROTEIN A HOMOLOG"/>
    <property type="match status" value="1"/>
</dbReference>
<dbReference type="InterPro" id="IPR001789">
    <property type="entry name" value="Sig_transdc_resp-reg_receiver"/>
</dbReference>
<organism evidence="4 5">
    <name type="scientific">Aquimarina algiphila</name>
    <dbReference type="NCBI Taxonomy" id="2047982"/>
    <lineage>
        <taxon>Bacteria</taxon>
        <taxon>Pseudomonadati</taxon>
        <taxon>Bacteroidota</taxon>
        <taxon>Flavobacteriia</taxon>
        <taxon>Flavobacteriales</taxon>
        <taxon>Flavobacteriaceae</taxon>
        <taxon>Aquimarina</taxon>
    </lineage>
</organism>
<dbReference type="Gene3D" id="2.40.50.1020">
    <property type="entry name" value="LytTr DNA-binding domain"/>
    <property type="match status" value="1"/>
</dbReference>
<dbReference type="SUPFAM" id="SSF52172">
    <property type="entry name" value="CheY-like"/>
    <property type="match status" value="1"/>
</dbReference>
<dbReference type="InterPro" id="IPR046947">
    <property type="entry name" value="LytR-like"/>
</dbReference>
<feature type="domain" description="HTH LytTR-type" evidence="3">
    <location>
        <begin position="137"/>
        <end position="234"/>
    </location>
</feature>
<dbReference type="PROSITE" id="PS50110">
    <property type="entry name" value="RESPONSE_REGULATORY"/>
    <property type="match status" value="1"/>
</dbReference>
<dbReference type="RefSeq" id="WP_143918442.1">
    <property type="nucleotide sequence ID" value="NZ_CANMIK010000047.1"/>
</dbReference>
<dbReference type="Gene3D" id="3.40.50.2300">
    <property type="match status" value="1"/>
</dbReference>
<evidence type="ECO:0000313" key="4">
    <source>
        <dbReference type="EMBL" id="TSE04634.1"/>
    </source>
</evidence>
<name>A0A554VCU9_9FLAO</name>
<dbReference type="SMART" id="SM00448">
    <property type="entry name" value="REC"/>
    <property type="match status" value="1"/>
</dbReference>
<keyword evidence="1" id="KW-0597">Phosphoprotein</keyword>
<evidence type="ECO:0000256" key="1">
    <source>
        <dbReference type="PROSITE-ProRule" id="PRU00169"/>
    </source>
</evidence>
<dbReference type="AlphaFoldDB" id="A0A554VCU9"/>